<organism evidence="2 3">
    <name type="scientific">Bombilactobacillus mellis</name>
    <dbReference type="NCBI Taxonomy" id="1218508"/>
    <lineage>
        <taxon>Bacteria</taxon>
        <taxon>Bacillati</taxon>
        <taxon>Bacillota</taxon>
        <taxon>Bacilli</taxon>
        <taxon>Lactobacillales</taxon>
        <taxon>Lactobacillaceae</taxon>
        <taxon>Bombilactobacillus</taxon>
    </lineage>
</organism>
<feature type="transmembrane region" description="Helical" evidence="1">
    <location>
        <begin position="17"/>
        <end position="39"/>
    </location>
</feature>
<proteinExistence type="predicted"/>
<dbReference type="HOGENOM" id="CLU_110210_0_0_9"/>
<protein>
    <recommendedName>
        <fullName evidence="4">Integral membrane protein</fullName>
    </recommendedName>
</protein>
<dbReference type="InterPro" id="IPR038750">
    <property type="entry name" value="YczE/YyaS-like"/>
</dbReference>
<dbReference type="STRING" id="1218508.JG29_02250"/>
<dbReference type="EMBL" id="JXBZ01000002">
    <property type="protein sequence ID" value="KJY51180.1"/>
    <property type="molecule type" value="Genomic_DNA"/>
</dbReference>
<evidence type="ECO:0000313" key="2">
    <source>
        <dbReference type="EMBL" id="KJY51180.1"/>
    </source>
</evidence>
<dbReference type="PATRIC" id="fig|1218508.4.peg.232"/>
<feature type="transmembrane region" description="Helical" evidence="1">
    <location>
        <begin position="159"/>
        <end position="181"/>
    </location>
</feature>
<keyword evidence="1" id="KW-0812">Transmembrane</keyword>
<dbReference type="Proteomes" id="UP000033695">
    <property type="component" value="Unassembled WGS sequence"/>
</dbReference>
<reference evidence="2 3" key="1">
    <citation type="submission" date="2014-12" db="EMBL/GenBank/DDBJ databases">
        <title>Comparative genomics of the lactic acid bacteria isolated from the honey bee gut.</title>
        <authorList>
            <person name="Ellegaard K.M."/>
            <person name="Tamarit D."/>
            <person name="Javelind E."/>
            <person name="Olofsson T."/>
            <person name="Andersson S.G."/>
            <person name="Vasquez A."/>
        </authorList>
    </citation>
    <scope>NUCLEOTIDE SEQUENCE [LARGE SCALE GENOMIC DNA]</scope>
    <source>
        <strain evidence="2 3">Hon2</strain>
    </source>
</reference>
<feature type="transmembrane region" description="Helical" evidence="1">
    <location>
        <begin position="187"/>
        <end position="210"/>
    </location>
</feature>
<comment type="caution">
    <text evidence="2">The sequence shown here is derived from an EMBL/GenBank/DDBJ whole genome shotgun (WGS) entry which is preliminary data.</text>
</comment>
<evidence type="ECO:0000313" key="3">
    <source>
        <dbReference type="Proteomes" id="UP000033695"/>
    </source>
</evidence>
<gene>
    <name evidence="2" type="ORF">JG29_02250</name>
</gene>
<name>A0A0F4KXQ2_9LACO</name>
<evidence type="ECO:0000256" key="1">
    <source>
        <dbReference type="SAM" id="Phobius"/>
    </source>
</evidence>
<keyword evidence="3" id="KW-1185">Reference proteome</keyword>
<dbReference type="RefSeq" id="WP_045922130.1">
    <property type="nucleotide sequence ID" value="NZ_JAAEDY010000002.1"/>
</dbReference>
<keyword evidence="1" id="KW-0472">Membrane</keyword>
<feature type="transmembrane region" description="Helical" evidence="1">
    <location>
        <begin position="59"/>
        <end position="77"/>
    </location>
</feature>
<sequence>MIEKNNHRRRLKTGETIFYLTVSILLNSLSNALAIVSKLGSAVWTASAVNVSVQCSTNLGDVLIIYAVIVQIINLLIRKKLNWHLIFSNLLFAFLFSYCVQFWTSLLWKTGLASLNFVFRLIIDIIGIGGIAAATSIYQRVNLMMHPNDEFSYLIRFKFVHGSATLGQYLSYIIPVVVMGLCFFKGGYLISIGWGTLFALFFQGPLTGIADKYIFPCLKHPILLKN</sequence>
<evidence type="ECO:0008006" key="4">
    <source>
        <dbReference type="Google" id="ProtNLM"/>
    </source>
</evidence>
<dbReference type="AlphaFoldDB" id="A0A0F4KXQ2"/>
<feature type="transmembrane region" description="Helical" evidence="1">
    <location>
        <begin position="117"/>
        <end position="138"/>
    </location>
</feature>
<dbReference type="OrthoDB" id="3237813at2"/>
<dbReference type="Pfam" id="PF19700">
    <property type="entry name" value="DUF6198"/>
    <property type="match status" value="1"/>
</dbReference>
<feature type="transmembrane region" description="Helical" evidence="1">
    <location>
        <begin position="84"/>
        <end position="105"/>
    </location>
</feature>
<accession>A0A0F4KXQ2</accession>
<keyword evidence="1" id="KW-1133">Transmembrane helix</keyword>